<evidence type="ECO:0000313" key="5">
    <source>
        <dbReference type="Proteomes" id="UP000199564"/>
    </source>
</evidence>
<dbReference type="GO" id="GO:0003677">
    <property type="term" value="F:DNA binding"/>
    <property type="evidence" value="ECO:0007669"/>
    <property type="project" value="InterPro"/>
</dbReference>
<feature type="domain" description="HTH LytTR-type" evidence="3">
    <location>
        <begin position="147"/>
        <end position="256"/>
    </location>
</feature>
<dbReference type="InterPro" id="IPR011006">
    <property type="entry name" value="CheY-like_superfamily"/>
</dbReference>
<dbReference type="Pfam" id="PF00072">
    <property type="entry name" value="Response_reg"/>
    <property type="match status" value="1"/>
</dbReference>
<evidence type="ECO:0000256" key="1">
    <source>
        <dbReference type="PROSITE-ProRule" id="PRU00169"/>
    </source>
</evidence>
<dbReference type="SMART" id="SM00448">
    <property type="entry name" value="REC"/>
    <property type="match status" value="1"/>
</dbReference>
<dbReference type="AlphaFoldDB" id="A0A1I5BUY8"/>
<keyword evidence="5" id="KW-1185">Reference proteome</keyword>
<dbReference type="SUPFAM" id="SSF52172">
    <property type="entry name" value="CheY-like"/>
    <property type="match status" value="1"/>
</dbReference>
<gene>
    <name evidence="4" type="ORF">SAMN04488519_10245</name>
</gene>
<name>A0A1I5BUY8_9BACT</name>
<dbReference type="PROSITE" id="PS50110">
    <property type="entry name" value="RESPONSE_REGULATORY"/>
    <property type="match status" value="1"/>
</dbReference>
<dbReference type="EMBL" id="FOVW01000002">
    <property type="protein sequence ID" value="SFN78452.1"/>
    <property type="molecule type" value="Genomic_DNA"/>
</dbReference>
<dbReference type="InterPro" id="IPR007492">
    <property type="entry name" value="LytTR_DNA-bd_dom"/>
</dbReference>
<dbReference type="PANTHER" id="PTHR37299:SF1">
    <property type="entry name" value="STAGE 0 SPORULATION PROTEIN A HOMOLOG"/>
    <property type="match status" value="1"/>
</dbReference>
<dbReference type="Proteomes" id="UP000199564">
    <property type="component" value="Unassembled WGS sequence"/>
</dbReference>
<dbReference type="Gene3D" id="3.40.50.2300">
    <property type="match status" value="1"/>
</dbReference>
<dbReference type="InterPro" id="IPR001789">
    <property type="entry name" value="Sig_transdc_resp-reg_receiver"/>
</dbReference>
<dbReference type="SMART" id="SM00850">
    <property type="entry name" value="LytTR"/>
    <property type="match status" value="1"/>
</dbReference>
<dbReference type="Gene3D" id="2.40.50.1020">
    <property type="entry name" value="LytTr DNA-binding domain"/>
    <property type="match status" value="1"/>
</dbReference>
<dbReference type="RefSeq" id="WP_091649825.1">
    <property type="nucleotide sequence ID" value="NZ_FOVW01000002.1"/>
</dbReference>
<organism evidence="4 5">
    <name type="scientific">Algoriphagus ornithinivorans</name>
    <dbReference type="NCBI Taxonomy" id="226506"/>
    <lineage>
        <taxon>Bacteria</taxon>
        <taxon>Pseudomonadati</taxon>
        <taxon>Bacteroidota</taxon>
        <taxon>Cytophagia</taxon>
        <taxon>Cytophagales</taxon>
        <taxon>Cyclobacteriaceae</taxon>
        <taxon>Algoriphagus</taxon>
    </lineage>
</organism>
<dbReference type="GO" id="GO:0000156">
    <property type="term" value="F:phosphorelay response regulator activity"/>
    <property type="evidence" value="ECO:0007669"/>
    <property type="project" value="InterPro"/>
</dbReference>
<dbReference type="Pfam" id="PF04397">
    <property type="entry name" value="LytTR"/>
    <property type="match status" value="1"/>
</dbReference>
<evidence type="ECO:0000259" key="3">
    <source>
        <dbReference type="PROSITE" id="PS50930"/>
    </source>
</evidence>
<proteinExistence type="predicted"/>
<keyword evidence="1" id="KW-0597">Phosphoprotein</keyword>
<sequence length="256" mass="29592">MRILLVEDEPLAQDRIKSIIEHHFPSWTIHSAVQSIKELREELKSPDAFDIILCDIHLADGLSFKAFEGREIAHPVVFITAYDQYALQSFDHNCIDYVLKPIDENRLVLACQKAEKLCISNSGLNLNSRLIDRLISHYNSKSYKKRFLVKVGNKFSFISSDKIAYFYSEEGFTYVVEIGSSSRYMIDHSLQELQDNLLDPQQFYRVNRSIIINLDGLMEIKPYLNGRLVLSLNARSEAAIVVARERVSEFKNWINQ</sequence>
<dbReference type="STRING" id="226506.SAMN04488519_10245"/>
<reference evidence="5" key="1">
    <citation type="submission" date="2016-10" db="EMBL/GenBank/DDBJ databases">
        <authorList>
            <person name="Varghese N."/>
            <person name="Submissions S."/>
        </authorList>
    </citation>
    <scope>NUCLEOTIDE SEQUENCE [LARGE SCALE GENOMIC DNA]</scope>
    <source>
        <strain evidence="5">DSM 15282</strain>
    </source>
</reference>
<protein>
    <submittedName>
        <fullName evidence="4">Two component transcriptional regulator, LytTR family</fullName>
    </submittedName>
</protein>
<dbReference type="InterPro" id="IPR046947">
    <property type="entry name" value="LytR-like"/>
</dbReference>
<dbReference type="PANTHER" id="PTHR37299">
    <property type="entry name" value="TRANSCRIPTIONAL REGULATOR-RELATED"/>
    <property type="match status" value="1"/>
</dbReference>
<accession>A0A1I5BUY8</accession>
<feature type="domain" description="Response regulatory" evidence="2">
    <location>
        <begin position="2"/>
        <end position="115"/>
    </location>
</feature>
<evidence type="ECO:0000259" key="2">
    <source>
        <dbReference type="PROSITE" id="PS50110"/>
    </source>
</evidence>
<evidence type="ECO:0000313" key="4">
    <source>
        <dbReference type="EMBL" id="SFN78452.1"/>
    </source>
</evidence>
<feature type="modified residue" description="4-aspartylphosphate" evidence="1">
    <location>
        <position position="55"/>
    </location>
</feature>
<dbReference type="PROSITE" id="PS50930">
    <property type="entry name" value="HTH_LYTTR"/>
    <property type="match status" value="1"/>
</dbReference>